<feature type="transmembrane region" description="Helical" evidence="6">
    <location>
        <begin position="79"/>
        <end position="98"/>
    </location>
</feature>
<feature type="transmembrane region" description="Helical" evidence="6">
    <location>
        <begin position="104"/>
        <end position="124"/>
    </location>
</feature>
<dbReference type="STRING" id="112248.SAMN05444392_101768"/>
<feature type="transmembrane region" description="Helical" evidence="6">
    <location>
        <begin position="136"/>
        <end position="159"/>
    </location>
</feature>
<feature type="transmembrane region" description="Helical" evidence="6">
    <location>
        <begin position="12"/>
        <end position="35"/>
    </location>
</feature>
<dbReference type="InterPro" id="IPR020846">
    <property type="entry name" value="MFS_dom"/>
</dbReference>
<dbReference type="GO" id="GO:0022857">
    <property type="term" value="F:transmembrane transporter activity"/>
    <property type="evidence" value="ECO:0007669"/>
    <property type="project" value="InterPro"/>
</dbReference>
<evidence type="ECO:0000256" key="3">
    <source>
        <dbReference type="ARBA" id="ARBA00022692"/>
    </source>
</evidence>
<dbReference type="Proteomes" id="UP000184476">
    <property type="component" value="Unassembled WGS sequence"/>
</dbReference>
<keyword evidence="4 6" id="KW-1133">Transmembrane helix</keyword>
<feature type="transmembrane region" description="Helical" evidence="6">
    <location>
        <begin position="417"/>
        <end position="441"/>
    </location>
</feature>
<name>A0A1M4U2C9_9BACL</name>
<feature type="transmembrane region" description="Helical" evidence="6">
    <location>
        <begin position="222"/>
        <end position="246"/>
    </location>
</feature>
<dbReference type="PANTHER" id="PTHR42718:SF9">
    <property type="entry name" value="MAJOR FACILITATOR SUPERFAMILY MULTIDRUG TRANSPORTER MFSC"/>
    <property type="match status" value="1"/>
</dbReference>
<evidence type="ECO:0000256" key="2">
    <source>
        <dbReference type="ARBA" id="ARBA00022448"/>
    </source>
</evidence>
<evidence type="ECO:0000259" key="7">
    <source>
        <dbReference type="PROSITE" id="PS50850"/>
    </source>
</evidence>
<dbReference type="InterPro" id="IPR036259">
    <property type="entry name" value="MFS_trans_sf"/>
</dbReference>
<dbReference type="OrthoDB" id="2403626at2"/>
<dbReference type="SUPFAM" id="SSF103473">
    <property type="entry name" value="MFS general substrate transporter"/>
    <property type="match status" value="1"/>
</dbReference>
<keyword evidence="3 6" id="KW-0812">Transmembrane</keyword>
<keyword evidence="5 6" id="KW-0472">Membrane</keyword>
<dbReference type="Gene3D" id="1.20.1250.20">
    <property type="entry name" value="MFS general substrate transporter like domains"/>
    <property type="match status" value="1"/>
</dbReference>
<organism evidence="8 9">
    <name type="scientific">Seinonella peptonophila</name>
    <dbReference type="NCBI Taxonomy" id="112248"/>
    <lineage>
        <taxon>Bacteria</taxon>
        <taxon>Bacillati</taxon>
        <taxon>Bacillota</taxon>
        <taxon>Bacilli</taxon>
        <taxon>Bacillales</taxon>
        <taxon>Thermoactinomycetaceae</taxon>
        <taxon>Seinonella</taxon>
    </lineage>
</organism>
<dbReference type="Gene3D" id="1.20.1720.10">
    <property type="entry name" value="Multidrug resistance protein D"/>
    <property type="match status" value="1"/>
</dbReference>
<evidence type="ECO:0000256" key="1">
    <source>
        <dbReference type="ARBA" id="ARBA00004651"/>
    </source>
</evidence>
<keyword evidence="9" id="KW-1185">Reference proteome</keyword>
<dbReference type="EMBL" id="FQVL01000001">
    <property type="protein sequence ID" value="SHE50756.1"/>
    <property type="molecule type" value="Genomic_DNA"/>
</dbReference>
<dbReference type="PROSITE" id="PS50850">
    <property type="entry name" value="MFS"/>
    <property type="match status" value="1"/>
</dbReference>
<evidence type="ECO:0000313" key="8">
    <source>
        <dbReference type="EMBL" id="SHE50756.1"/>
    </source>
</evidence>
<comment type="subcellular location">
    <subcellularLocation>
        <location evidence="1">Cell membrane</location>
        <topology evidence="1">Multi-pass membrane protein</topology>
    </subcellularLocation>
</comment>
<feature type="transmembrane region" description="Helical" evidence="6">
    <location>
        <begin position="47"/>
        <end position="67"/>
    </location>
</feature>
<dbReference type="InterPro" id="IPR011701">
    <property type="entry name" value="MFS"/>
</dbReference>
<evidence type="ECO:0000256" key="5">
    <source>
        <dbReference type="ARBA" id="ARBA00023136"/>
    </source>
</evidence>
<accession>A0A1M4U2C9</accession>
<proteinExistence type="predicted"/>
<feature type="transmembrane region" description="Helical" evidence="6">
    <location>
        <begin position="197"/>
        <end position="216"/>
    </location>
</feature>
<dbReference type="PANTHER" id="PTHR42718">
    <property type="entry name" value="MAJOR FACILITATOR SUPERFAMILY MULTIDRUG TRANSPORTER MFSC"/>
    <property type="match status" value="1"/>
</dbReference>
<dbReference type="GO" id="GO:0005886">
    <property type="term" value="C:plasma membrane"/>
    <property type="evidence" value="ECO:0007669"/>
    <property type="project" value="UniProtKB-SubCell"/>
</dbReference>
<feature type="transmembrane region" description="Helical" evidence="6">
    <location>
        <begin position="258"/>
        <end position="280"/>
    </location>
</feature>
<protein>
    <submittedName>
        <fullName evidence="8">MFS transporter, DHA2 family, metal-tetracycline-proton antiporter</fullName>
    </submittedName>
</protein>
<dbReference type="Pfam" id="PF07690">
    <property type="entry name" value="MFS_1"/>
    <property type="match status" value="1"/>
</dbReference>
<sequence>MSQKMLQPTGEKLMYVVMFTHIISAMTAFMFNFVLPEIRQTFHLTTVQVSWVTSSYILIYGMGTVLYGKLADQYKLKNLLTFGLLFFAFGSIVGLISQTYSMVLVGRCLQAVGAAVIPATSNIIPIRYFSPEKRGAAIGMAFVGLSIGGAIGPILSAFIISITNWHWLFLSPCFVLCALPFYQKYLREEERSFTKQMDWLGCIFLAIAVTTLLLSITKSSWILSLVGGCSIGLFVIRIYTITNPFIQPRLFASRGYSIGLILAFILSGILLSLPFLTPLLLSQVYRLQPQDIAFMMVPAAIVSAILGRTGGRIADRKGNLYLFVISSLLLIISFVLLNMFLKFSPWFISIFLVLGTIGQTFIMIAISNSISTILPRGQAGIGMGILSMVIFIAQAVASVSYGKLIDLGGKMGIHEGFIYSNIFLILTIAQVLILFGYYFLFYHCSKKSLLH</sequence>
<dbReference type="AlphaFoldDB" id="A0A1M4U2C9"/>
<dbReference type="CDD" id="cd17321">
    <property type="entry name" value="MFS_MMR_MDR_like"/>
    <property type="match status" value="1"/>
</dbReference>
<evidence type="ECO:0000256" key="4">
    <source>
        <dbReference type="ARBA" id="ARBA00022989"/>
    </source>
</evidence>
<feature type="transmembrane region" description="Helical" evidence="6">
    <location>
        <begin position="292"/>
        <end position="308"/>
    </location>
</feature>
<feature type="transmembrane region" description="Helical" evidence="6">
    <location>
        <begin position="320"/>
        <end position="340"/>
    </location>
</feature>
<keyword evidence="2" id="KW-0813">Transport</keyword>
<feature type="transmembrane region" description="Helical" evidence="6">
    <location>
        <begin position="379"/>
        <end position="397"/>
    </location>
</feature>
<dbReference type="PRINTS" id="PR01036">
    <property type="entry name" value="TCRTETB"/>
</dbReference>
<evidence type="ECO:0000256" key="6">
    <source>
        <dbReference type="SAM" id="Phobius"/>
    </source>
</evidence>
<reference evidence="8 9" key="1">
    <citation type="submission" date="2016-11" db="EMBL/GenBank/DDBJ databases">
        <authorList>
            <person name="Jaros S."/>
            <person name="Januszkiewicz K."/>
            <person name="Wedrychowicz H."/>
        </authorList>
    </citation>
    <scope>NUCLEOTIDE SEQUENCE [LARGE SCALE GENOMIC DNA]</scope>
    <source>
        <strain evidence="8 9">DSM 44666</strain>
    </source>
</reference>
<gene>
    <name evidence="8" type="ORF">SAMN05444392_101768</name>
</gene>
<feature type="transmembrane region" description="Helical" evidence="6">
    <location>
        <begin position="165"/>
        <end position="185"/>
    </location>
</feature>
<evidence type="ECO:0000313" key="9">
    <source>
        <dbReference type="Proteomes" id="UP000184476"/>
    </source>
</evidence>
<feature type="domain" description="Major facilitator superfamily (MFS) profile" evidence="7">
    <location>
        <begin position="13"/>
        <end position="445"/>
    </location>
</feature>
<feature type="transmembrane region" description="Helical" evidence="6">
    <location>
        <begin position="346"/>
        <end position="367"/>
    </location>
</feature>
<dbReference type="RefSeq" id="WP_073152208.1">
    <property type="nucleotide sequence ID" value="NZ_FQVL01000001.1"/>
</dbReference>